<sequence length="514" mass="57700">MKAKNANSPSDDSAEDLPNPSAADGKKVSKRSKRKAKKRGRFRGRKFALFMLLAHILGVTSSFHALMSTRTSQGAIAWIVSLNAIPVVAVPAYWVFGRDKFQGYISLRQQLSLEFQDEATDLRDKMTPYVQQFEDRNGVFHAASTVVHAPFFNSNNAELLINGNATFESILDGIDQAEDYILIQFYIIRDDDLGRKLQQKLIDKAKAGVRVYVLYDEIGSGNIDDYTSKLKQAGVEVSAFHSTRGGGNRFQLNFRNHRKIVVVDGKTGWVGGHNVGDEYLGKDPKYPNWRDTHMKITGPSSLQLQMTFVEDWNWATDEHLSLSWNPVPAETGNASILILSTGPADRLETCSLMYQQAIHSARKRIWIASPYFVPDEGVMSALHLAALRGVDVKIIIPEEPDNQLVYYSVYAFIGELIESGVEIHRYQPGFLHQKVFLVDDRMAGVGTANFDNRSFRLNFEVTALIADDTFVSEVETMLRDDFANSRLMNQADVTNKPAWFKVLSRASYLTAPVQ</sequence>
<feature type="compositionally biased region" description="Basic residues" evidence="13">
    <location>
        <begin position="28"/>
        <end position="40"/>
    </location>
</feature>
<keyword evidence="2" id="KW-1003">Cell membrane</keyword>
<name>A0A851GMX1_9BACT</name>
<evidence type="ECO:0000256" key="3">
    <source>
        <dbReference type="ARBA" id="ARBA00022516"/>
    </source>
</evidence>
<keyword evidence="4" id="KW-0808">Transferase</keyword>
<feature type="domain" description="PLD phosphodiesterase" evidence="15">
    <location>
        <begin position="252"/>
        <end position="279"/>
    </location>
</feature>
<dbReference type="InterPro" id="IPR022924">
    <property type="entry name" value="Cardiolipin_synthase"/>
</dbReference>
<evidence type="ECO:0000256" key="4">
    <source>
        <dbReference type="ARBA" id="ARBA00022679"/>
    </source>
</evidence>
<dbReference type="InterPro" id="IPR025202">
    <property type="entry name" value="PLD-like_dom"/>
</dbReference>
<evidence type="ECO:0000256" key="9">
    <source>
        <dbReference type="ARBA" id="ARBA00023136"/>
    </source>
</evidence>
<evidence type="ECO:0000256" key="14">
    <source>
        <dbReference type="SAM" id="Phobius"/>
    </source>
</evidence>
<keyword evidence="17" id="KW-1185">Reference proteome</keyword>
<feature type="domain" description="PLD phosphodiesterase" evidence="15">
    <location>
        <begin position="427"/>
        <end position="454"/>
    </location>
</feature>
<feature type="transmembrane region" description="Helical" evidence="14">
    <location>
        <begin position="47"/>
        <end position="69"/>
    </location>
</feature>
<dbReference type="GO" id="GO:0005886">
    <property type="term" value="C:plasma membrane"/>
    <property type="evidence" value="ECO:0007669"/>
    <property type="project" value="UniProtKB-SubCell"/>
</dbReference>
<keyword evidence="6" id="KW-0677">Repeat</keyword>
<organism evidence="16 17">
    <name type="scientific">Oceaniferula marina</name>
    <dbReference type="NCBI Taxonomy" id="2748318"/>
    <lineage>
        <taxon>Bacteria</taxon>
        <taxon>Pseudomonadati</taxon>
        <taxon>Verrucomicrobiota</taxon>
        <taxon>Verrucomicrobiia</taxon>
        <taxon>Verrucomicrobiales</taxon>
        <taxon>Verrucomicrobiaceae</taxon>
        <taxon>Oceaniferula</taxon>
    </lineage>
</organism>
<keyword evidence="11" id="KW-1208">Phospholipid metabolism</keyword>
<evidence type="ECO:0000256" key="11">
    <source>
        <dbReference type="ARBA" id="ARBA00023264"/>
    </source>
</evidence>
<accession>A0A851GMX1</accession>
<evidence type="ECO:0000256" key="2">
    <source>
        <dbReference type="ARBA" id="ARBA00022475"/>
    </source>
</evidence>
<dbReference type="Pfam" id="PF13091">
    <property type="entry name" value="PLDc_2"/>
    <property type="match status" value="2"/>
</dbReference>
<dbReference type="Proteomes" id="UP000557872">
    <property type="component" value="Unassembled WGS sequence"/>
</dbReference>
<evidence type="ECO:0000256" key="1">
    <source>
        <dbReference type="ARBA" id="ARBA00004236"/>
    </source>
</evidence>
<dbReference type="Gene3D" id="3.30.870.10">
    <property type="entry name" value="Endonuclease Chain A"/>
    <property type="match status" value="2"/>
</dbReference>
<dbReference type="SMART" id="SM00155">
    <property type="entry name" value="PLDc"/>
    <property type="match status" value="2"/>
</dbReference>
<dbReference type="EMBL" id="JACBAZ010000002">
    <property type="protein sequence ID" value="NWK55464.1"/>
    <property type="molecule type" value="Genomic_DNA"/>
</dbReference>
<comment type="subcellular location">
    <subcellularLocation>
        <location evidence="1">Cell membrane</location>
    </subcellularLocation>
</comment>
<keyword evidence="3" id="KW-0444">Lipid biosynthesis</keyword>
<dbReference type="EC" id="2.7.8.-" evidence="12"/>
<keyword evidence="8" id="KW-0443">Lipid metabolism</keyword>
<evidence type="ECO:0000256" key="7">
    <source>
        <dbReference type="ARBA" id="ARBA00022989"/>
    </source>
</evidence>
<dbReference type="SUPFAM" id="SSF56024">
    <property type="entry name" value="Phospholipase D/nuclease"/>
    <property type="match status" value="2"/>
</dbReference>
<keyword evidence="10" id="KW-0594">Phospholipid biosynthesis</keyword>
<feature type="compositionally biased region" description="Polar residues" evidence="13">
    <location>
        <begin position="1"/>
        <end position="11"/>
    </location>
</feature>
<dbReference type="NCBIfam" id="TIGR04265">
    <property type="entry name" value="bac_cardiolipin"/>
    <property type="match status" value="1"/>
</dbReference>
<keyword evidence="9 14" id="KW-0472">Membrane</keyword>
<dbReference type="InterPro" id="IPR001736">
    <property type="entry name" value="PLipase_D/transphosphatidylase"/>
</dbReference>
<gene>
    <name evidence="16" type="primary">cls</name>
    <name evidence="16" type="ORF">HW115_07565</name>
</gene>
<dbReference type="CDD" id="cd09155">
    <property type="entry name" value="PLDc_PaCLS_like_1"/>
    <property type="match status" value="1"/>
</dbReference>
<dbReference type="PROSITE" id="PS50035">
    <property type="entry name" value="PLD"/>
    <property type="match status" value="2"/>
</dbReference>
<dbReference type="AlphaFoldDB" id="A0A851GMX1"/>
<evidence type="ECO:0000256" key="5">
    <source>
        <dbReference type="ARBA" id="ARBA00022692"/>
    </source>
</evidence>
<proteinExistence type="predicted"/>
<evidence type="ECO:0000256" key="8">
    <source>
        <dbReference type="ARBA" id="ARBA00023098"/>
    </source>
</evidence>
<comment type="caution">
    <text evidence="16">The sequence shown here is derived from an EMBL/GenBank/DDBJ whole genome shotgun (WGS) entry which is preliminary data.</text>
</comment>
<dbReference type="GO" id="GO:0032049">
    <property type="term" value="P:cardiolipin biosynthetic process"/>
    <property type="evidence" value="ECO:0007669"/>
    <property type="project" value="UniProtKB-UniRule"/>
</dbReference>
<keyword evidence="5 14" id="KW-0812">Transmembrane</keyword>
<evidence type="ECO:0000256" key="10">
    <source>
        <dbReference type="ARBA" id="ARBA00023209"/>
    </source>
</evidence>
<keyword evidence="7 14" id="KW-1133">Transmembrane helix</keyword>
<dbReference type="CDD" id="cd09161">
    <property type="entry name" value="PLDc_PaCLS_like_2"/>
    <property type="match status" value="1"/>
</dbReference>
<evidence type="ECO:0000259" key="15">
    <source>
        <dbReference type="PROSITE" id="PS50035"/>
    </source>
</evidence>
<evidence type="ECO:0000256" key="12">
    <source>
        <dbReference type="NCBIfam" id="TIGR04265"/>
    </source>
</evidence>
<dbReference type="PANTHER" id="PTHR21248:SF22">
    <property type="entry name" value="PHOSPHOLIPASE D"/>
    <property type="match status" value="1"/>
</dbReference>
<evidence type="ECO:0000313" key="16">
    <source>
        <dbReference type="EMBL" id="NWK55464.1"/>
    </source>
</evidence>
<feature type="region of interest" description="Disordered" evidence="13">
    <location>
        <begin position="1"/>
        <end position="40"/>
    </location>
</feature>
<protein>
    <recommendedName>
        <fullName evidence="12">Cardiolipin synthase</fullName>
        <ecNumber evidence="12">2.7.8.-</ecNumber>
    </recommendedName>
</protein>
<dbReference type="FunFam" id="3.30.870.10:FF:000014">
    <property type="entry name" value="Cardiolipin synthase"/>
    <property type="match status" value="1"/>
</dbReference>
<evidence type="ECO:0000256" key="6">
    <source>
        <dbReference type="ARBA" id="ARBA00022737"/>
    </source>
</evidence>
<dbReference type="GO" id="GO:0008808">
    <property type="term" value="F:cardiolipin synthase activity"/>
    <property type="evidence" value="ECO:0007669"/>
    <property type="project" value="UniProtKB-UniRule"/>
</dbReference>
<feature type="transmembrane region" description="Helical" evidence="14">
    <location>
        <begin position="75"/>
        <end position="96"/>
    </location>
</feature>
<evidence type="ECO:0000256" key="13">
    <source>
        <dbReference type="SAM" id="MobiDB-lite"/>
    </source>
</evidence>
<dbReference type="PANTHER" id="PTHR21248">
    <property type="entry name" value="CARDIOLIPIN SYNTHASE"/>
    <property type="match status" value="1"/>
</dbReference>
<evidence type="ECO:0000313" key="17">
    <source>
        <dbReference type="Proteomes" id="UP000557872"/>
    </source>
</evidence>
<reference evidence="16 17" key="1">
    <citation type="submission" date="2020-07" db="EMBL/GenBank/DDBJ databases">
        <title>Roseicoccus Jingziensis gen. nov., sp. nov., isolated from coastal seawater.</title>
        <authorList>
            <person name="Feng X."/>
        </authorList>
    </citation>
    <scope>NUCLEOTIDE SEQUENCE [LARGE SCALE GENOMIC DNA]</scope>
    <source>
        <strain evidence="16 17">N1E253</strain>
    </source>
</reference>